<dbReference type="AlphaFoldDB" id="K2L784"/>
<dbReference type="PATRIC" id="fig|1145113.3.peg.774"/>
<gene>
    <name evidence="1" type="ORF">OUI_0789</name>
</gene>
<organism evidence="1 2">
    <name type="scientific">Helicobacter pylori R036d</name>
    <dbReference type="NCBI Taxonomy" id="1145113"/>
    <lineage>
        <taxon>Bacteria</taxon>
        <taxon>Pseudomonadati</taxon>
        <taxon>Campylobacterota</taxon>
        <taxon>Epsilonproteobacteria</taxon>
        <taxon>Campylobacterales</taxon>
        <taxon>Helicobacteraceae</taxon>
        <taxon>Helicobacter</taxon>
    </lineage>
</organism>
<proteinExistence type="predicted"/>
<accession>K2L784</accession>
<name>K2L784_HELPX</name>
<protein>
    <submittedName>
        <fullName evidence="1">Uncharacterized protein</fullName>
    </submittedName>
</protein>
<sequence length="37" mass="4429">MNFRKTIYWNFSKTPKNIFYDCGRITARVIASSSIWI</sequence>
<evidence type="ECO:0000313" key="2">
    <source>
        <dbReference type="Proteomes" id="UP000006759"/>
    </source>
</evidence>
<dbReference type="Proteomes" id="UP000006759">
    <property type="component" value="Unassembled WGS sequence"/>
</dbReference>
<evidence type="ECO:0000313" key="1">
    <source>
        <dbReference type="EMBL" id="EKE85635.1"/>
    </source>
</evidence>
<dbReference type="EMBL" id="AMOT01000004">
    <property type="protein sequence ID" value="EKE85635.1"/>
    <property type="molecule type" value="Genomic_DNA"/>
</dbReference>
<comment type="caution">
    <text evidence="1">The sequence shown here is derived from an EMBL/GenBank/DDBJ whole genome shotgun (WGS) entry which is preliminary data.</text>
</comment>
<reference evidence="1 2" key="1">
    <citation type="submission" date="2012-08" db="EMBL/GenBank/DDBJ databases">
        <title>Comparative Sequence Analysis of H. pylori isolates.</title>
        <authorList>
            <person name="Blanchard T.G."/>
            <person name="Czinn S.J."/>
            <person name="McCracken C.M."/>
            <person name="Abolude K.A."/>
            <person name="Shefchek K.S."/>
            <person name="Maroo A.M."/>
            <person name="Santana-Cruz I.S."/>
            <person name="Tallon L.J."/>
            <person name="Ficke F.W.F."/>
        </authorList>
    </citation>
    <scope>NUCLEOTIDE SEQUENCE [LARGE SCALE GENOMIC DNA]</scope>
    <source>
        <strain evidence="1 2">R036d</strain>
    </source>
</reference>